<dbReference type="EMBL" id="DXEI01000125">
    <property type="protein sequence ID" value="HIX95446.1"/>
    <property type="molecule type" value="Genomic_DNA"/>
</dbReference>
<dbReference type="InterPro" id="IPR036890">
    <property type="entry name" value="HATPase_C_sf"/>
</dbReference>
<reference evidence="2" key="2">
    <citation type="submission" date="2021-04" db="EMBL/GenBank/DDBJ databases">
        <authorList>
            <person name="Gilroy R."/>
        </authorList>
    </citation>
    <scope>NUCLEOTIDE SEQUENCE</scope>
    <source>
        <strain evidence="2">ChiHecec2B26-7398</strain>
    </source>
</reference>
<dbReference type="SUPFAM" id="SSF55874">
    <property type="entry name" value="ATPase domain of HSP90 chaperone/DNA topoisomerase II/histidine kinase"/>
    <property type="match status" value="1"/>
</dbReference>
<dbReference type="Proteomes" id="UP000886751">
    <property type="component" value="Unassembled WGS sequence"/>
</dbReference>
<evidence type="ECO:0000313" key="2">
    <source>
        <dbReference type="EMBL" id="HIX95446.1"/>
    </source>
</evidence>
<evidence type="ECO:0000313" key="3">
    <source>
        <dbReference type="Proteomes" id="UP000886751"/>
    </source>
</evidence>
<dbReference type="Gene3D" id="3.30.565.10">
    <property type="entry name" value="Histidine kinase-like ATPase, C-terminal domain"/>
    <property type="match status" value="1"/>
</dbReference>
<dbReference type="AlphaFoldDB" id="A0A9D1Y2J5"/>
<dbReference type="InterPro" id="IPR003594">
    <property type="entry name" value="HATPase_dom"/>
</dbReference>
<sequence>MQTKEQELMMALRGGLQGRFRNSFHLLNVALEVLDDQMLHSATPAQYDTLRPIFAQINAQLLLLRRLGEHAADAAIAPVLRQVCTPQPMELLSQLRETEQIVNEILAQAKIEGTVRVEADAGMQALLTMGDPALLDGLLANLFSNSLAARQPAQITLACLPGTFLYRDNGPGLPPDAAVFLRTGVWSDRLLEQGGLGLPLVRAYAQAMGWTLTVPDGPGMELQFALPPCDMQLGSVVLESGTVARCPQWRRQRLQEELAPLLAPPPETL</sequence>
<organism evidence="2 3">
    <name type="scientific">Candidatus Gemmiger excrementipullorum</name>
    <dbReference type="NCBI Taxonomy" id="2838610"/>
    <lineage>
        <taxon>Bacteria</taxon>
        <taxon>Bacillati</taxon>
        <taxon>Bacillota</taxon>
        <taxon>Clostridia</taxon>
        <taxon>Eubacteriales</taxon>
        <taxon>Gemmiger</taxon>
    </lineage>
</organism>
<dbReference type="Pfam" id="PF02518">
    <property type="entry name" value="HATPase_c"/>
    <property type="match status" value="1"/>
</dbReference>
<comment type="caution">
    <text evidence="2">The sequence shown here is derived from an EMBL/GenBank/DDBJ whole genome shotgun (WGS) entry which is preliminary data.</text>
</comment>
<name>A0A9D1Y2J5_9FIRM</name>
<feature type="domain" description="Histidine kinase/HSP90-like ATPase" evidence="1">
    <location>
        <begin position="130"/>
        <end position="230"/>
    </location>
</feature>
<dbReference type="SMART" id="SM00387">
    <property type="entry name" value="HATPase_c"/>
    <property type="match status" value="1"/>
</dbReference>
<protein>
    <recommendedName>
        <fullName evidence="1">Histidine kinase/HSP90-like ATPase domain-containing protein</fullName>
    </recommendedName>
</protein>
<proteinExistence type="predicted"/>
<accession>A0A9D1Y2J5</accession>
<evidence type="ECO:0000259" key="1">
    <source>
        <dbReference type="SMART" id="SM00387"/>
    </source>
</evidence>
<gene>
    <name evidence="2" type="ORF">H9846_08315</name>
</gene>
<reference evidence="2" key="1">
    <citation type="journal article" date="2021" name="PeerJ">
        <title>Extensive microbial diversity within the chicken gut microbiome revealed by metagenomics and culture.</title>
        <authorList>
            <person name="Gilroy R."/>
            <person name="Ravi A."/>
            <person name="Getino M."/>
            <person name="Pursley I."/>
            <person name="Horton D.L."/>
            <person name="Alikhan N.F."/>
            <person name="Baker D."/>
            <person name="Gharbi K."/>
            <person name="Hall N."/>
            <person name="Watson M."/>
            <person name="Adriaenssens E.M."/>
            <person name="Foster-Nyarko E."/>
            <person name="Jarju S."/>
            <person name="Secka A."/>
            <person name="Antonio M."/>
            <person name="Oren A."/>
            <person name="Chaudhuri R.R."/>
            <person name="La Ragione R."/>
            <person name="Hildebrand F."/>
            <person name="Pallen M.J."/>
        </authorList>
    </citation>
    <scope>NUCLEOTIDE SEQUENCE</scope>
    <source>
        <strain evidence="2">ChiHecec2B26-7398</strain>
    </source>
</reference>